<feature type="region of interest" description="Disordered" evidence="1">
    <location>
        <begin position="1"/>
        <end position="43"/>
    </location>
</feature>
<comment type="caution">
    <text evidence="4">The sequence shown here is derived from an EMBL/GenBank/DDBJ whole genome shotgun (WGS) entry which is preliminary data.</text>
</comment>
<evidence type="ECO:0000256" key="2">
    <source>
        <dbReference type="SAM" id="Phobius"/>
    </source>
</evidence>
<dbReference type="RefSeq" id="WP_190349042.1">
    <property type="nucleotide sequence ID" value="NZ_JACJPY010000002.1"/>
</dbReference>
<evidence type="ECO:0000313" key="4">
    <source>
        <dbReference type="EMBL" id="MBD2148699.1"/>
    </source>
</evidence>
<evidence type="ECO:0000259" key="3">
    <source>
        <dbReference type="Pfam" id="PF05362"/>
    </source>
</evidence>
<accession>A0A926Z6G1</accession>
<sequence>MRRKGKTGGGSNKPRGNSGKKPGMFNRPKSGASPKSSSPFRNPTNKGNPIALVLGIFFAVAAITGTIIATNPNLISQIAGGSISCSERSVTVNALSTKEAIPVKLSVSPNLNSAEIMPVKFTSKGNNEVGKQLKTSANLAAVMTSFLLGEDLSNCQFTVETQTDKDVDGPSAGALFTVSFLSLVRGDNQAINPKVTMTGTVNPDGTVGPVGGIPGKLKAADNLRDKKSLGNITVIIPRQSDDKITQADTELTNLSVEIAKDIYGAYKLLTGKEIPRYLSKDISLENLKLSEDISTVIGSKIKEIEGSYKTVAAIPDLIALKESTKKELSVIGQVKDAYYKQFETYKKGGNEEVSSAFNRLNQANFAASIHKNIAEFASIAESNDRQKLKNTAEKNFGEIRQLVQEQIRNLEKSTKENLPFTSFVDSYSHSARAKSLVEFSDKSPSEISEDNYLIWALGNLFVPEMARKYLNQSKVSLDIGKAVKARGNTSNLNKKKLIALAKILDRAARSNIEYLKSLVGEPNNLSYYLAFSLKNLSDDLIKKLEKIGSDDANLADVYDLTGSALSSYLESSMLIYKYYSLQAGTLKATDIFGNLNFSNMNPKLSFEQQQAAIREIKETVKTVSQESEDDTKKFIAVLKDKNLGYEVPAFNYWQSQPMARSEDVNEQLDSISGFWAANFEARIALMAAGIKP</sequence>
<keyword evidence="5" id="KW-1185">Reference proteome</keyword>
<dbReference type="InterPro" id="IPR014721">
    <property type="entry name" value="Ribsml_uS5_D2-typ_fold_subgr"/>
</dbReference>
<keyword evidence="2" id="KW-0812">Transmembrane</keyword>
<gene>
    <name evidence="4" type="ORF">H6F44_00940</name>
</gene>
<evidence type="ECO:0000256" key="1">
    <source>
        <dbReference type="SAM" id="MobiDB-lite"/>
    </source>
</evidence>
<feature type="compositionally biased region" description="Low complexity" evidence="1">
    <location>
        <begin position="28"/>
        <end position="39"/>
    </location>
</feature>
<name>A0A926Z6G1_9CYAN</name>
<protein>
    <recommendedName>
        <fullName evidence="3">Lon proteolytic domain-containing protein</fullName>
    </recommendedName>
</protein>
<keyword evidence="2" id="KW-0472">Membrane</keyword>
<reference evidence="4" key="2">
    <citation type="submission" date="2020-08" db="EMBL/GenBank/DDBJ databases">
        <authorList>
            <person name="Chen M."/>
            <person name="Teng W."/>
            <person name="Zhao L."/>
            <person name="Hu C."/>
            <person name="Zhou Y."/>
            <person name="Han B."/>
            <person name="Song L."/>
            <person name="Shu W."/>
        </authorList>
    </citation>
    <scope>NUCLEOTIDE SEQUENCE</scope>
    <source>
        <strain evidence="4">FACHB-1277</strain>
    </source>
</reference>
<dbReference type="Gene3D" id="3.30.230.10">
    <property type="match status" value="1"/>
</dbReference>
<reference evidence="4" key="1">
    <citation type="journal article" date="2015" name="ISME J.">
        <title>Draft Genome Sequence of Streptomyces incarnatus NRRL8089, which Produces the Nucleoside Antibiotic Sinefungin.</title>
        <authorList>
            <person name="Oshima K."/>
            <person name="Hattori M."/>
            <person name="Shimizu H."/>
            <person name="Fukuda K."/>
            <person name="Nemoto M."/>
            <person name="Inagaki K."/>
            <person name="Tamura T."/>
        </authorList>
    </citation>
    <scope>NUCLEOTIDE SEQUENCE</scope>
    <source>
        <strain evidence="4">FACHB-1277</strain>
    </source>
</reference>
<keyword evidence="2" id="KW-1133">Transmembrane helix</keyword>
<dbReference type="InterPro" id="IPR020568">
    <property type="entry name" value="Ribosomal_Su5_D2-typ_SF"/>
</dbReference>
<dbReference type="Proteomes" id="UP000631421">
    <property type="component" value="Unassembled WGS sequence"/>
</dbReference>
<proteinExistence type="predicted"/>
<dbReference type="EMBL" id="JACJPY010000002">
    <property type="protein sequence ID" value="MBD2148699.1"/>
    <property type="molecule type" value="Genomic_DNA"/>
</dbReference>
<dbReference type="GO" id="GO:0006508">
    <property type="term" value="P:proteolysis"/>
    <property type="evidence" value="ECO:0007669"/>
    <property type="project" value="InterPro"/>
</dbReference>
<dbReference type="AlphaFoldDB" id="A0A926Z6G1"/>
<dbReference type="GO" id="GO:0004252">
    <property type="term" value="F:serine-type endopeptidase activity"/>
    <property type="evidence" value="ECO:0007669"/>
    <property type="project" value="InterPro"/>
</dbReference>
<dbReference type="SUPFAM" id="SSF54211">
    <property type="entry name" value="Ribosomal protein S5 domain 2-like"/>
    <property type="match status" value="1"/>
</dbReference>
<evidence type="ECO:0000313" key="5">
    <source>
        <dbReference type="Proteomes" id="UP000631421"/>
    </source>
</evidence>
<dbReference type="InterPro" id="IPR008269">
    <property type="entry name" value="Lon_proteolytic"/>
</dbReference>
<organism evidence="4 5">
    <name type="scientific">Pseudanabaena cinerea FACHB-1277</name>
    <dbReference type="NCBI Taxonomy" id="2949581"/>
    <lineage>
        <taxon>Bacteria</taxon>
        <taxon>Bacillati</taxon>
        <taxon>Cyanobacteriota</taxon>
        <taxon>Cyanophyceae</taxon>
        <taxon>Pseudanabaenales</taxon>
        <taxon>Pseudanabaenaceae</taxon>
        <taxon>Pseudanabaena</taxon>
        <taxon>Pseudanabaena cinerea</taxon>
    </lineage>
</organism>
<dbReference type="GO" id="GO:0004176">
    <property type="term" value="F:ATP-dependent peptidase activity"/>
    <property type="evidence" value="ECO:0007669"/>
    <property type="project" value="InterPro"/>
</dbReference>
<dbReference type="Pfam" id="PF05362">
    <property type="entry name" value="Lon_C"/>
    <property type="match status" value="1"/>
</dbReference>
<feature type="domain" description="Lon proteolytic" evidence="3">
    <location>
        <begin position="168"/>
        <end position="251"/>
    </location>
</feature>
<feature type="transmembrane region" description="Helical" evidence="2">
    <location>
        <begin position="50"/>
        <end position="69"/>
    </location>
</feature>